<organism evidence="2 3">
    <name type="scientific">Phytohabitans kaempferiae</name>
    <dbReference type="NCBI Taxonomy" id="1620943"/>
    <lineage>
        <taxon>Bacteria</taxon>
        <taxon>Bacillati</taxon>
        <taxon>Actinomycetota</taxon>
        <taxon>Actinomycetes</taxon>
        <taxon>Micromonosporales</taxon>
        <taxon>Micromonosporaceae</taxon>
    </lineage>
</organism>
<accession>A0ABV6MGM5</accession>
<reference evidence="2 3" key="1">
    <citation type="submission" date="2024-09" db="EMBL/GenBank/DDBJ databases">
        <authorList>
            <person name="Sun Q."/>
            <person name="Mori K."/>
        </authorList>
    </citation>
    <scope>NUCLEOTIDE SEQUENCE [LARGE SCALE GENOMIC DNA]</scope>
    <source>
        <strain evidence="2 3">TBRC 3947</strain>
    </source>
</reference>
<name>A0ABV6MGM5_9ACTN</name>
<keyword evidence="3" id="KW-1185">Reference proteome</keyword>
<gene>
    <name evidence="2" type="ORF">ACFFIA_38395</name>
</gene>
<dbReference type="RefSeq" id="WP_377261145.1">
    <property type="nucleotide sequence ID" value="NZ_JBHLUH010000084.1"/>
</dbReference>
<feature type="compositionally biased region" description="Low complexity" evidence="1">
    <location>
        <begin position="70"/>
        <end position="102"/>
    </location>
</feature>
<protein>
    <recommendedName>
        <fullName evidence="4">Intracellular proteinase inhibitor BsuPI domain-containing protein</fullName>
    </recommendedName>
</protein>
<feature type="compositionally biased region" description="Low complexity" evidence="1">
    <location>
        <begin position="42"/>
        <end position="63"/>
    </location>
</feature>
<evidence type="ECO:0000256" key="1">
    <source>
        <dbReference type="SAM" id="MobiDB-lite"/>
    </source>
</evidence>
<sequence length="232" mass="24205">MRLTVGPLPSAVYWRRRAIVLGALFLVLLVLFTTCRGGDGSGASKTSATSTPTPDATDTSPAPDTEESPDASPTTSPASVPTTGAPAAPSPTTAAAPGKAPADGCTDTEIKVTPVPDLTNAPAGQTIVIKLRIKNESDRECSRDVGPDEQEIYIKKGAQVIWSSDRCSTFRGSDVKPFTPNHEMEFRVSWNGRQSTGCQNGAATGSAPSPGEYQIFGRLGTDLSAPVKLTLT</sequence>
<evidence type="ECO:0000313" key="2">
    <source>
        <dbReference type="EMBL" id="MFC0533493.1"/>
    </source>
</evidence>
<proteinExistence type="predicted"/>
<dbReference type="EMBL" id="JBHLUH010000084">
    <property type="protein sequence ID" value="MFC0533493.1"/>
    <property type="molecule type" value="Genomic_DNA"/>
</dbReference>
<comment type="caution">
    <text evidence="2">The sequence shown here is derived from an EMBL/GenBank/DDBJ whole genome shotgun (WGS) entry which is preliminary data.</text>
</comment>
<dbReference type="Proteomes" id="UP001589867">
    <property type="component" value="Unassembled WGS sequence"/>
</dbReference>
<feature type="region of interest" description="Disordered" evidence="1">
    <location>
        <begin position="39"/>
        <end position="118"/>
    </location>
</feature>
<evidence type="ECO:0008006" key="4">
    <source>
        <dbReference type="Google" id="ProtNLM"/>
    </source>
</evidence>
<evidence type="ECO:0000313" key="3">
    <source>
        <dbReference type="Proteomes" id="UP001589867"/>
    </source>
</evidence>